<organism evidence="1 2">
    <name type="scientific">Deinococcus yavapaiensis KR-236</name>
    <dbReference type="NCBI Taxonomy" id="694435"/>
    <lineage>
        <taxon>Bacteria</taxon>
        <taxon>Thermotogati</taxon>
        <taxon>Deinococcota</taxon>
        <taxon>Deinococci</taxon>
        <taxon>Deinococcales</taxon>
        <taxon>Deinococcaceae</taxon>
        <taxon>Deinococcus</taxon>
    </lineage>
</organism>
<keyword evidence="2" id="KW-1185">Reference proteome</keyword>
<dbReference type="AlphaFoldDB" id="A0A318S768"/>
<dbReference type="Proteomes" id="UP000248326">
    <property type="component" value="Unassembled WGS sequence"/>
</dbReference>
<proteinExistence type="predicted"/>
<dbReference type="SUPFAM" id="SSF51445">
    <property type="entry name" value="(Trans)glycosidases"/>
    <property type="match status" value="1"/>
</dbReference>
<gene>
    <name evidence="1" type="ORF">DES52_105244</name>
</gene>
<accession>A0A318S768</accession>
<protein>
    <recommendedName>
        <fullName evidence="3">Alpha-galactosidase</fullName>
    </recommendedName>
</protein>
<evidence type="ECO:0000313" key="2">
    <source>
        <dbReference type="Proteomes" id="UP000248326"/>
    </source>
</evidence>
<dbReference type="EMBL" id="QJSX01000005">
    <property type="protein sequence ID" value="PYE54604.1"/>
    <property type="molecule type" value="Genomic_DNA"/>
</dbReference>
<evidence type="ECO:0000313" key="1">
    <source>
        <dbReference type="EMBL" id="PYE54604.1"/>
    </source>
</evidence>
<reference evidence="1 2" key="1">
    <citation type="submission" date="2018-06" db="EMBL/GenBank/DDBJ databases">
        <title>Genomic Encyclopedia of Type Strains, Phase IV (KMG-IV): sequencing the most valuable type-strain genomes for metagenomic binning, comparative biology and taxonomic classification.</title>
        <authorList>
            <person name="Goeker M."/>
        </authorList>
    </citation>
    <scope>NUCLEOTIDE SEQUENCE [LARGE SCALE GENOMIC DNA]</scope>
    <source>
        <strain evidence="1 2">DSM 18048</strain>
    </source>
</reference>
<name>A0A318S768_9DEIO</name>
<dbReference type="InterPro" id="IPR017853">
    <property type="entry name" value="GH"/>
</dbReference>
<comment type="caution">
    <text evidence="1">The sequence shown here is derived from an EMBL/GenBank/DDBJ whole genome shotgun (WGS) entry which is preliminary data.</text>
</comment>
<evidence type="ECO:0008006" key="3">
    <source>
        <dbReference type="Google" id="ProtNLM"/>
    </source>
</evidence>
<sequence length="631" mass="70067">MKAALIQEERPEGTIVTTTQEQQNQGLQSSRISRETTKQGTTRLRVRLSTYQVVYDDLRPYLRLIDVQGLLVADLFLAPSLHSTLGLDSTAKVTGPIIEERGDTVVLRFDLRGGVWRRKTVEFRCDDAGIDMNVTVEGQGALTDVHLFGGHYSGHLRYGSGFFQSGAHFSSVFNPEPTHKEQRTLPASQSSTIDVLGTSLPGKGHWFFTPAPLVYAVKTDPSQDTLSHLGADQGGTPAAVKAVVAAWKGEPSWLSMSIVAPVEELNFTAFHYDACESAFSLRVAYEGQTHVNGTFRTPTLRLNFVEGPYEALAENAKRHEQLGYTSRPPKRTPEWWSTPIQCGWGAQCHLANKHGGKAPDYCTQENYDDFLHALGVRSLTPGVLVLDDKWSATYGNCEVDPVKWPDLRGWIDAAHARQQKVLLWWKAWDCEGLPPEACILDDLGEPIAADPTSPVYEAILRGAVRRMLLDYDADGFKVDFSARTPSGPSLKRHGDAWGIHLLHRLLEILYTEAKACKPDALVMTHTPHPVFSNVTDMIRLNDVNMAADVNEQMTHRAKVTRAALPAHLIDTDNWPMPSIKAWRAYVALQPHLGIPSLYFATHVDGDGEELTEADYDFVRAVWGAHTQRNNS</sequence>
<dbReference type="Gene3D" id="3.20.20.80">
    <property type="entry name" value="Glycosidases"/>
    <property type="match status" value="1"/>
</dbReference>